<reference evidence="2 3" key="1">
    <citation type="submission" date="2021-07" db="EMBL/GenBank/DDBJ databases">
        <title>Whole Genome Sequence of Nocardia Iowensis.</title>
        <authorList>
            <person name="Lamm A."/>
            <person name="Collins-Fairclough A.M."/>
            <person name="Bunk B."/>
            <person name="Sproer C."/>
        </authorList>
    </citation>
    <scope>NUCLEOTIDE SEQUENCE [LARGE SCALE GENOMIC DNA]</scope>
    <source>
        <strain evidence="2 3">NRRL 5646</strain>
    </source>
</reference>
<accession>A0ABX8RJR7</accession>
<evidence type="ECO:0008006" key="4">
    <source>
        <dbReference type="Google" id="ProtNLM"/>
    </source>
</evidence>
<evidence type="ECO:0000313" key="3">
    <source>
        <dbReference type="Proteomes" id="UP000694257"/>
    </source>
</evidence>
<name>A0ABX8RJR7_NOCIO</name>
<proteinExistence type="predicted"/>
<sequence>MLEFGMLLIMTLAVVGMVMIYLRGRGKIAPAQAETGTLYVTGVSPRPDATGEQYVTITGKLTGPTEPGTVVYGRFAWDVDAWPSIGDLITVVYPSGKPERWQIAHPGARPSLGS</sequence>
<keyword evidence="1" id="KW-0812">Transmembrane</keyword>
<dbReference type="Proteomes" id="UP000694257">
    <property type="component" value="Chromosome"/>
</dbReference>
<keyword evidence="1" id="KW-0472">Membrane</keyword>
<evidence type="ECO:0000313" key="2">
    <source>
        <dbReference type="EMBL" id="QXN89849.1"/>
    </source>
</evidence>
<keyword evidence="3" id="KW-1185">Reference proteome</keyword>
<gene>
    <name evidence="2" type="ORF">KV110_30995</name>
</gene>
<feature type="transmembrane region" description="Helical" evidence="1">
    <location>
        <begin position="6"/>
        <end position="22"/>
    </location>
</feature>
<organism evidence="2 3">
    <name type="scientific">Nocardia iowensis</name>
    <dbReference type="NCBI Taxonomy" id="204891"/>
    <lineage>
        <taxon>Bacteria</taxon>
        <taxon>Bacillati</taxon>
        <taxon>Actinomycetota</taxon>
        <taxon>Actinomycetes</taxon>
        <taxon>Mycobacteriales</taxon>
        <taxon>Nocardiaceae</taxon>
        <taxon>Nocardia</taxon>
    </lineage>
</organism>
<dbReference type="EMBL" id="CP078145">
    <property type="protein sequence ID" value="QXN89849.1"/>
    <property type="molecule type" value="Genomic_DNA"/>
</dbReference>
<dbReference type="RefSeq" id="WP_218470715.1">
    <property type="nucleotide sequence ID" value="NZ_BAABJN010000006.1"/>
</dbReference>
<keyword evidence="1" id="KW-1133">Transmembrane helix</keyword>
<evidence type="ECO:0000256" key="1">
    <source>
        <dbReference type="SAM" id="Phobius"/>
    </source>
</evidence>
<protein>
    <recommendedName>
        <fullName evidence="4">DUF3592 domain-containing protein</fullName>
    </recommendedName>
</protein>